<comment type="caution">
    <text evidence="1">The sequence shown here is derived from an EMBL/GenBank/DDBJ whole genome shotgun (WGS) entry which is preliminary data.</text>
</comment>
<sequence length="106" mass="12631">MKNNFRKNTRKKKYTDEQILEEARKYKYLNDFRKANSNMVNLAYSRKIDLSFLKKAEKDLNTYKSITAKITQDKHAQFVKIAERKGITATDLFRMLVDDCIEREEA</sequence>
<dbReference type="Proteomes" id="UP000576082">
    <property type="component" value="Unassembled WGS sequence"/>
</dbReference>
<reference evidence="1 2" key="1">
    <citation type="submission" date="2020-04" db="EMBL/GenBank/DDBJ databases">
        <title>Flammeovirga sp. SR4, a novel species isolated from seawater.</title>
        <authorList>
            <person name="Wang X."/>
        </authorList>
    </citation>
    <scope>NUCLEOTIDE SEQUENCE [LARGE SCALE GENOMIC DNA]</scope>
    <source>
        <strain evidence="1 2">ATCC 23126</strain>
    </source>
</reference>
<dbReference type="AlphaFoldDB" id="A0A7X9XD53"/>
<protein>
    <submittedName>
        <fullName evidence="1">Uncharacterized protein</fullName>
    </submittedName>
</protein>
<name>A0A7X9XD53_9BACT</name>
<proteinExistence type="predicted"/>
<evidence type="ECO:0000313" key="2">
    <source>
        <dbReference type="Proteomes" id="UP000576082"/>
    </source>
</evidence>
<evidence type="ECO:0000313" key="1">
    <source>
        <dbReference type="EMBL" id="NME72536.1"/>
    </source>
</evidence>
<keyword evidence="2" id="KW-1185">Reference proteome</keyword>
<gene>
    <name evidence="1" type="ORF">HHU12_31535</name>
</gene>
<dbReference type="RefSeq" id="WP_169660723.1">
    <property type="nucleotide sequence ID" value="NZ_JABANE010000173.1"/>
</dbReference>
<dbReference type="EMBL" id="JABANE010000173">
    <property type="protein sequence ID" value="NME72536.1"/>
    <property type="molecule type" value="Genomic_DNA"/>
</dbReference>
<organism evidence="1 2">
    <name type="scientific">Flammeovirga aprica JL-4</name>
    <dbReference type="NCBI Taxonomy" id="694437"/>
    <lineage>
        <taxon>Bacteria</taxon>
        <taxon>Pseudomonadati</taxon>
        <taxon>Bacteroidota</taxon>
        <taxon>Cytophagia</taxon>
        <taxon>Cytophagales</taxon>
        <taxon>Flammeovirgaceae</taxon>
        <taxon>Flammeovirga</taxon>
    </lineage>
</organism>
<accession>A0A7X9XD53</accession>